<sequence>MGELPRETGALVGRRTELDRVARALEPHRVVTLVGVGGVGKTRLARSVAAQVRPGFADGVWWVALSGLRDAELLPHAVAEALPMSHQTSVPVIEALAAYLAERDLLLVLDTCEHLTHELRPVVEELVAAAPGLRILATSRRPLGTAREEVLTVEPLPVPGPRTAPGAGPETGPESDAMVLLMERAAAAVPGFTVTEAGRPALEEVCRQLEGLPLAIELAAARLSELSPGELTDRLSDRVSDRFDVLGEGDAALDDADPVWHQALRTAIGWSHQLCTPAERLLWARLSVFVGSFDLEGAVQVCGDDRLDRGEIPRLLAQLAEKSIITWEPTAAGERYRMLDTIREYGEGWLRSLGEGREFRRRHRTWYVRLARDGDAAWMGADQYLWYERMHAELDNLRLALESCLGSADSRIGLGMAGDLWFLWYACGLAREGRHYLDRALAAFSGPSPLRLKALYALGLALTELGDLPALEECAAEAVPLAARFGEEEDSLAKSVVAVAAALRGDVATVLDVTDALHARHSRSLDSMLSLAGLGSLAVGSHARIAMGMAEEALPGLDEMRQICEKTGENWMRAWGDSIRAQAELALGRIQEAEHSARASLTVKHRMHDNFGSGMCLEALAQCAIAEGEAERAARTLGLAHQLWNTLGRPQVGIPSWVAAHEDCVARTRASLGEQDYDTAFEAGYRTDLDAGIARVLGGAAIA</sequence>
<reference evidence="1" key="1">
    <citation type="journal article" date="2025" name="Int. J. Syst. Evol. Microbiol.">
        <title>Streptomyces citrinus sp. nov., with yellow diffusible pigment.</title>
        <authorList>
            <person name="He Y."/>
            <person name="Yang E."/>
            <person name="Xu J."/>
            <person name="Sun Y."/>
            <person name="Sun L."/>
        </authorList>
    </citation>
    <scope>NUCLEOTIDE SEQUENCE</scope>
    <source>
        <strain evidence="1">Q6</strain>
    </source>
</reference>
<dbReference type="EMBL" id="CP146022">
    <property type="protein sequence ID" value="WWQ68018.1"/>
    <property type="molecule type" value="Genomic_DNA"/>
</dbReference>
<dbReference type="Proteomes" id="UP001432251">
    <property type="component" value="Chromosome"/>
</dbReference>
<organism evidence="1 2">
    <name type="scientific">Streptomyces citrinus</name>
    <dbReference type="NCBI Taxonomy" id="3118173"/>
    <lineage>
        <taxon>Bacteria</taxon>
        <taxon>Bacillati</taxon>
        <taxon>Actinomycetota</taxon>
        <taxon>Actinomycetes</taxon>
        <taxon>Kitasatosporales</taxon>
        <taxon>Streptomycetaceae</taxon>
        <taxon>Streptomyces</taxon>
    </lineage>
</organism>
<gene>
    <name evidence="1" type="ORF">V2W30_34960</name>
</gene>
<protein>
    <submittedName>
        <fullName evidence="1">NB-ARC domain-containing protein</fullName>
    </submittedName>
</protein>
<keyword evidence="2" id="KW-1185">Reference proteome</keyword>
<evidence type="ECO:0000313" key="2">
    <source>
        <dbReference type="Proteomes" id="UP001432251"/>
    </source>
</evidence>
<accession>A0ACD5ALB3</accession>
<name>A0ACD5ALB3_9ACTN</name>
<evidence type="ECO:0000313" key="1">
    <source>
        <dbReference type="EMBL" id="WWQ68018.1"/>
    </source>
</evidence>
<proteinExistence type="predicted"/>